<dbReference type="InterPro" id="IPR046668">
    <property type="entry name" value="DUF6538"/>
</dbReference>
<keyword evidence="1" id="KW-0233">DNA recombination</keyword>
<comment type="caution">
    <text evidence="3">The sequence shown here is derived from an EMBL/GenBank/DDBJ whole genome shotgun (WGS) entry which is preliminary data.</text>
</comment>
<proteinExistence type="predicted"/>
<dbReference type="Pfam" id="PF20172">
    <property type="entry name" value="DUF6538"/>
    <property type="match status" value="1"/>
</dbReference>
<evidence type="ECO:0000313" key="4">
    <source>
        <dbReference type="Proteomes" id="UP001055286"/>
    </source>
</evidence>
<name>A0AA37M8S6_9HYPH</name>
<dbReference type="InterPro" id="IPR013762">
    <property type="entry name" value="Integrase-like_cat_sf"/>
</dbReference>
<accession>A0AA37M8S6</accession>
<gene>
    <name evidence="3" type="ORF">MPEAHAMD_6702</name>
</gene>
<protein>
    <recommendedName>
        <fullName evidence="2">DUF6538 domain-containing protein</fullName>
    </recommendedName>
</protein>
<dbReference type="GO" id="GO:0015074">
    <property type="term" value="P:DNA integration"/>
    <property type="evidence" value="ECO:0007669"/>
    <property type="project" value="InterPro"/>
</dbReference>
<dbReference type="GO" id="GO:0006310">
    <property type="term" value="P:DNA recombination"/>
    <property type="evidence" value="ECO:0007669"/>
    <property type="project" value="UniProtKB-KW"/>
</dbReference>
<dbReference type="AlphaFoldDB" id="A0AA37M8S6"/>
<evidence type="ECO:0000256" key="1">
    <source>
        <dbReference type="ARBA" id="ARBA00023172"/>
    </source>
</evidence>
<evidence type="ECO:0000313" key="3">
    <source>
        <dbReference type="EMBL" id="GJD66504.1"/>
    </source>
</evidence>
<dbReference type="Proteomes" id="UP001055286">
    <property type="component" value="Unassembled WGS sequence"/>
</dbReference>
<evidence type="ECO:0000259" key="2">
    <source>
        <dbReference type="Pfam" id="PF20172"/>
    </source>
</evidence>
<dbReference type="GO" id="GO:0003677">
    <property type="term" value="F:DNA binding"/>
    <property type="evidence" value="ECO:0007669"/>
    <property type="project" value="InterPro"/>
</dbReference>
<feature type="domain" description="DUF6538" evidence="2">
    <location>
        <begin position="11"/>
        <end position="70"/>
    </location>
</feature>
<dbReference type="InterPro" id="IPR011010">
    <property type="entry name" value="DNA_brk_join_enz"/>
</dbReference>
<sequence>MARMTYGTPDRHGTFYFRRIIPKALRPFMPAPWTGKSAWTKSLGTKEERKAKQPFARCMSDCEADFALAERAMRGEPIQAPRSSPALPSDAEIEAEVLAGLLAADELERLEPDPRQQFQTSEERTQWPDLVTLKPRGMAEDYHYVLGGELEAQHAAYRKALARVDPEIVDGECRAFLRKHGLTIDPVSDAFHAVGLVILRAHVRAYDLLLQRHEGEPIETPAPPIPAAANKGPKLSEAFAAWKAGSGARGGKKPSDRTLLEASYAVRRLTEWHGDIRLGDLTRELARDFRDALATVPTRLPDTLKRLPMREMLSRDFKAYPAVHAATVNKTLTIVAAIISHAEAAGRLDAVSGFKNPFGKGIKLGIDERGEEGRQEFSNGDLKAIFGTGVYRQGERPKGGGGEAAFWLPLLALLSGARQGELAQLRVADLAKDAETGVWYLDIGTAGGRSIKTASSRRKVPLHPALEAAGLLRYRQSLLGR</sequence>
<dbReference type="Gene3D" id="1.10.443.10">
    <property type="entry name" value="Intergrase catalytic core"/>
    <property type="match status" value="1"/>
</dbReference>
<reference evidence="3" key="2">
    <citation type="submission" date="2021-08" db="EMBL/GenBank/DDBJ databases">
        <authorList>
            <person name="Tani A."/>
            <person name="Ola A."/>
            <person name="Ogura Y."/>
            <person name="Katsura K."/>
            <person name="Hayashi T."/>
        </authorList>
    </citation>
    <scope>NUCLEOTIDE SEQUENCE</scope>
    <source>
        <strain evidence="3">JCM 32048</strain>
    </source>
</reference>
<keyword evidence="4" id="KW-1185">Reference proteome</keyword>
<reference evidence="3" key="1">
    <citation type="journal article" date="2016" name="Front. Microbiol.">
        <title>Genome Sequence of the Piezophilic, Mesophilic Sulfate-Reducing Bacterium Desulfovibrio indicus J2T.</title>
        <authorList>
            <person name="Cao J."/>
            <person name="Maignien L."/>
            <person name="Shao Z."/>
            <person name="Alain K."/>
            <person name="Jebbar M."/>
        </authorList>
    </citation>
    <scope>NUCLEOTIDE SEQUENCE</scope>
    <source>
        <strain evidence="3">JCM 32048</strain>
    </source>
</reference>
<organism evidence="3 4">
    <name type="scientific">Methylobacterium frigidaeris</name>
    <dbReference type="NCBI Taxonomy" id="2038277"/>
    <lineage>
        <taxon>Bacteria</taxon>
        <taxon>Pseudomonadati</taxon>
        <taxon>Pseudomonadota</taxon>
        <taxon>Alphaproteobacteria</taxon>
        <taxon>Hyphomicrobiales</taxon>
        <taxon>Methylobacteriaceae</taxon>
        <taxon>Methylobacterium</taxon>
    </lineage>
</organism>
<dbReference type="EMBL" id="BPQJ01000067">
    <property type="protein sequence ID" value="GJD66504.1"/>
    <property type="molecule type" value="Genomic_DNA"/>
</dbReference>
<dbReference type="SUPFAM" id="SSF56349">
    <property type="entry name" value="DNA breaking-rejoining enzymes"/>
    <property type="match status" value="1"/>
</dbReference>